<protein>
    <submittedName>
        <fullName evidence="4">Hydantoinase/oxoprolinase family protein</fullName>
    </submittedName>
</protein>
<organism evidence="4">
    <name type="scientific">Woronichinia naegeliana WA131</name>
    <dbReference type="NCBI Taxonomy" id="2824559"/>
    <lineage>
        <taxon>Bacteria</taxon>
        <taxon>Bacillati</taxon>
        <taxon>Cyanobacteriota</taxon>
        <taxon>Cyanophyceae</taxon>
        <taxon>Synechococcales</taxon>
        <taxon>Coelosphaeriaceae</taxon>
        <taxon>Woronichinia</taxon>
    </lineage>
</organism>
<dbReference type="Pfam" id="PF01968">
    <property type="entry name" value="Hydantoinase_A"/>
    <property type="match status" value="1"/>
</dbReference>
<dbReference type="PANTHER" id="PTHR11365">
    <property type="entry name" value="5-OXOPROLINASE RELATED"/>
    <property type="match status" value="1"/>
</dbReference>
<dbReference type="PANTHER" id="PTHR11365:SF23">
    <property type="entry name" value="HYPOTHETICAL 5-OXOPROLINASE (EUROFUNG)-RELATED"/>
    <property type="match status" value="1"/>
</dbReference>
<dbReference type="KEGG" id="wna:KA717_22735"/>
<reference evidence="4" key="1">
    <citation type="submission" date="2021-04" db="EMBL/GenBank/DDBJ databases">
        <title>Genome sequence of Woronichinia naegeliana from Washington state freshwater lake bloom.</title>
        <authorList>
            <person name="Dreher T.W."/>
        </authorList>
    </citation>
    <scope>NUCLEOTIDE SEQUENCE</scope>
    <source>
        <strain evidence="4">WA131</strain>
    </source>
</reference>
<dbReference type="GO" id="GO:0017168">
    <property type="term" value="F:5-oxoprolinase (ATP-hydrolyzing) activity"/>
    <property type="evidence" value="ECO:0007669"/>
    <property type="project" value="TreeGrafter"/>
</dbReference>
<dbReference type="Proteomes" id="UP001065613">
    <property type="component" value="Chromosome"/>
</dbReference>
<dbReference type="EMBL" id="CP073041">
    <property type="protein sequence ID" value="UXE58816.1"/>
    <property type="molecule type" value="Genomic_DNA"/>
</dbReference>
<dbReference type="Pfam" id="PF19278">
    <property type="entry name" value="Hydant_A_C"/>
    <property type="match status" value="1"/>
</dbReference>
<proteinExistence type="predicted"/>
<name>A0A977KSC5_9CYAN</name>
<gene>
    <name evidence="4" type="ORF">KA717_22735</name>
</gene>
<dbReference type="InterPro" id="IPR049517">
    <property type="entry name" value="ACX-like_C"/>
</dbReference>
<evidence type="ECO:0000259" key="3">
    <source>
        <dbReference type="Pfam" id="PF19278"/>
    </source>
</evidence>
<evidence type="ECO:0000259" key="2">
    <source>
        <dbReference type="Pfam" id="PF05378"/>
    </source>
</evidence>
<dbReference type="InterPro" id="IPR008040">
    <property type="entry name" value="Hydant_A_N"/>
</dbReference>
<evidence type="ECO:0000259" key="1">
    <source>
        <dbReference type="Pfam" id="PF01968"/>
    </source>
</evidence>
<sequence>MFRAPDLTKPQKRWQFFADRGGTFTDLVAITPDHQIITYKLLSENPEQYADAIVQGIRDILGLSLEEPIPSDQIEVIKIGTTVGTNALLERKGDRTVLVITKGFKDALRIGYQNRPDIFARQIILPELLYEQVIEIEERVDAQGNELIPIRINQVQQDLQAIYNSGIRGCAIVLMHSYRYPQHEQQIAEIAQAIGFSQISISHQVSPLMKLVSRGDTTVIDAYISPILKRYVEQVTSQLNSSDKSCIKLMFMQSNGGLTDAKNFQGKDSLLSGPAGGIIGSVKTSLRAGFTKILTFDMGGTSTDVAHFKGEYERQFETEIAGVRVRVPMMAIHTVAAGGSSILQFKNQRFQVGPDSAGANPGPSSYRRGGPLCITDANILLGKIRADYFPQVFGLTGDLPLDTNIVQQGFTALSQEISQQIGYSLSVEKVAAGFIEIAVENMANAIKKISVQRGYNTAAYTLVCFGGAGGQHACLIADKLGIKTIFIHPFAGVLSAYGIGLADLRVIKQSSVEKILDISILDQLKLTITQLMLEAKQELDTTEEFSESSLTTLAQLHLKYQGTDSTLIVDFQDDLQLMKTMFEQEQRSRYGFIQPHKPLVVDSITVEVVQQTAIPEEPQHQRSRLTPPEAVEQTQIFTQDQWHQTPIFLREQLEPEDSIIGPAIIVEKIGTIIVEPHWKAKLTDRNYLILTRH</sequence>
<evidence type="ECO:0000313" key="4">
    <source>
        <dbReference type="EMBL" id="UXE58816.1"/>
    </source>
</evidence>
<feature type="domain" description="Acetophenone carboxylase-like C-terminal" evidence="3">
    <location>
        <begin position="528"/>
        <end position="683"/>
    </location>
</feature>
<dbReference type="Pfam" id="PF05378">
    <property type="entry name" value="Hydant_A_N"/>
    <property type="match status" value="1"/>
</dbReference>
<dbReference type="GO" id="GO:0006749">
    <property type="term" value="P:glutathione metabolic process"/>
    <property type="evidence" value="ECO:0007669"/>
    <property type="project" value="TreeGrafter"/>
</dbReference>
<feature type="domain" description="Hydantoinase/oxoprolinase N-terminal" evidence="2">
    <location>
        <begin position="16"/>
        <end position="194"/>
    </location>
</feature>
<accession>A0A977KSC5</accession>
<dbReference type="GO" id="GO:0005829">
    <property type="term" value="C:cytosol"/>
    <property type="evidence" value="ECO:0007669"/>
    <property type="project" value="TreeGrafter"/>
</dbReference>
<dbReference type="AlphaFoldDB" id="A0A977KSC5"/>
<dbReference type="InterPro" id="IPR002821">
    <property type="entry name" value="Hydantoinase_A"/>
</dbReference>
<dbReference type="InterPro" id="IPR045079">
    <property type="entry name" value="Oxoprolinase-like"/>
</dbReference>
<feature type="domain" description="Hydantoinase A/oxoprolinase" evidence="1">
    <location>
        <begin position="214"/>
        <end position="506"/>
    </location>
</feature>